<dbReference type="AlphaFoldDB" id="G4MMS3"/>
<dbReference type="HOGENOM" id="CLU_2705283_0_0_1"/>
<dbReference type="EMBL" id="CM001231">
    <property type="protein sequence ID" value="EHA56153.1"/>
    <property type="molecule type" value="Genomic_DNA"/>
</dbReference>
<proteinExistence type="predicted"/>
<evidence type="ECO:0000313" key="2">
    <source>
        <dbReference type="EMBL" id="EHA56153.1"/>
    </source>
</evidence>
<dbReference type="KEGG" id="mgr:MGG_13679"/>
<protein>
    <submittedName>
        <fullName evidence="2">Uncharacterized protein</fullName>
    </submittedName>
</protein>
<dbReference type="InParanoid" id="G4MMS3"/>
<gene>
    <name evidence="2" type="ORF">MGG_13679</name>
</gene>
<organism evidence="2 3">
    <name type="scientific">Pyricularia oryzae (strain 70-15 / ATCC MYA-4617 / FGSC 8958)</name>
    <name type="common">Rice blast fungus</name>
    <name type="synonym">Magnaporthe oryzae</name>
    <dbReference type="NCBI Taxonomy" id="242507"/>
    <lineage>
        <taxon>Eukaryota</taxon>
        <taxon>Fungi</taxon>
        <taxon>Dikarya</taxon>
        <taxon>Ascomycota</taxon>
        <taxon>Pezizomycotina</taxon>
        <taxon>Sordariomycetes</taxon>
        <taxon>Sordariomycetidae</taxon>
        <taxon>Magnaporthales</taxon>
        <taxon>Pyriculariaceae</taxon>
        <taxon>Pyricularia</taxon>
    </lineage>
</organism>
<reference key="2">
    <citation type="submission" date="2011-05" db="EMBL/GenBank/DDBJ databases">
        <title>The Genome Sequence of Magnaporthe oryzae 70-15.</title>
        <authorList>
            <consortium name="The Broad Institute Genome Sequencing Platform"/>
            <person name="Ma L.-J."/>
            <person name="Dead R."/>
            <person name="Young S.K."/>
            <person name="Zeng Q."/>
            <person name="Gargeya S."/>
            <person name="Fitzgerald M."/>
            <person name="Haas B."/>
            <person name="Abouelleil A."/>
            <person name="Alvarado L."/>
            <person name="Arachchi H.M."/>
            <person name="Berlin A."/>
            <person name="Brown A."/>
            <person name="Chapman S.B."/>
            <person name="Chen Z."/>
            <person name="Dunbar C."/>
            <person name="Freedman E."/>
            <person name="Gearin G."/>
            <person name="Gellesch M."/>
            <person name="Goldberg J."/>
            <person name="Griggs A."/>
            <person name="Gujja S."/>
            <person name="Heiman D."/>
            <person name="Howarth C."/>
            <person name="Larson L."/>
            <person name="Lui A."/>
            <person name="MacDonald P.J.P."/>
            <person name="Mehta T."/>
            <person name="Montmayeur A."/>
            <person name="Murphy C."/>
            <person name="Neiman D."/>
            <person name="Pearson M."/>
            <person name="Priest M."/>
            <person name="Roberts A."/>
            <person name="Saif S."/>
            <person name="Shea T."/>
            <person name="Shenoy N."/>
            <person name="Sisk P."/>
            <person name="Stolte C."/>
            <person name="Sykes S."/>
            <person name="Yandava C."/>
            <person name="Wortman J."/>
            <person name="Nusbaum C."/>
            <person name="Birren B."/>
        </authorList>
    </citation>
    <scope>NUCLEOTIDE SEQUENCE</scope>
    <source>
        <strain>70-15</strain>
    </source>
</reference>
<evidence type="ECO:0000313" key="3">
    <source>
        <dbReference type="Proteomes" id="UP000009058"/>
    </source>
</evidence>
<dbReference type="SMR" id="G4MMS3"/>
<dbReference type="Proteomes" id="UP000009058">
    <property type="component" value="Chromosome 1"/>
</dbReference>
<dbReference type="RefSeq" id="XP_003708765.1">
    <property type="nucleotide sequence ID" value="XM_003708717.1"/>
</dbReference>
<dbReference type="GeneID" id="5049443"/>
<keyword evidence="3" id="KW-1185">Reference proteome</keyword>
<feature type="region of interest" description="Disordered" evidence="1">
    <location>
        <begin position="1"/>
        <end position="20"/>
    </location>
</feature>
<reference evidence="2 3" key="1">
    <citation type="journal article" date="2005" name="Nature">
        <title>The genome sequence of the rice blast fungus Magnaporthe grisea.</title>
        <authorList>
            <person name="Dean R.A."/>
            <person name="Talbot N.J."/>
            <person name="Ebbole D.J."/>
            <person name="Farman M.L."/>
            <person name="Mitchell T.K."/>
            <person name="Orbach M.J."/>
            <person name="Thon M."/>
            <person name="Kulkarni R."/>
            <person name="Xu J.R."/>
            <person name="Pan H."/>
            <person name="Read N.D."/>
            <person name="Lee Y.H."/>
            <person name="Carbone I."/>
            <person name="Brown D."/>
            <person name="Oh Y.Y."/>
            <person name="Donofrio N."/>
            <person name="Jeong J.S."/>
            <person name="Soanes D.M."/>
            <person name="Djonovic S."/>
            <person name="Kolomiets E."/>
            <person name="Rehmeyer C."/>
            <person name="Li W."/>
            <person name="Harding M."/>
            <person name="Kim S."/>
            <person name="Lebrun M.H."/>
            <person name="Bohnert H."/>
            <person name="Coughlan S."/>
            <person name="Butler J."/>
            <person name="Calvo S."/>
            <person name="Ma L.J."/>
            <person name="Nicol R."/>
            <person name="Purcell S."/>
            <person name="Nusbaum C."/>
            <person name="Galagan J.E."/>
            <person name="Birren B.W."/>
        </authorList>
    </citation>
    <scope>NUCLEOTIDE SEQUENCE [LARGE SCALE GENOMIC DNA]</scope>
    <source>
        <strain evidence="3">70-15 / ATCC MYA-4617 / FGSC 8958</strain>
    </source>
</reference>
<evidence type="ECO:0000256" key="1">
    <source>
        <dbReference type="SAM" id="MobiDB-lite"/>
    </source>
</evidence>
<sequence>MSAYGHNVLGPEQGSEEFSEGRVVQVPGLEQNCLGRWRRHISRAKPQRVDLHAIRRAVSLFWTGPSGSVFIVP</sequence>
<name>G4MMS3_PYRO7</name>
<dbReference type="VEuPathDB" id="FungiDB:MGG_13679"/>
<accession>G4MMS3</accession>